<dbReference type="EMBL" id="CAXHTB010000002">
    <property type="protein sequence ID" value="CAL0301600.1"/>
    <property type="molecule type" value="Genomic_DNA"/>
</dbReference>
<dbReference type="Proteomes" id="UP001497480">
    <property type="component" value="Unassembled WGS sequence"/>
</dbReference>
<dbReference type="AlphaFoldDB" id="A0AAV1VX98"/>
<comment type="caution">
    <text evidence="1">The sequence shown here is derived from an EMBL/GenBank/DDBJ whole genome shotgun (WGS) entry which is preliminary data.</text>
</comment>
<sequence length="131" mass="15254">MAECPLSVTLMYICTNEIRKFCTKFLVAEVLLNEDRGTLRFYGLERGNAFFAPLTWSHRKKNRVKQPFFRALNIDIVEALLHASKFHIPSDKVRHRSTKEQYKMLILMEGDGREGKQLSPNAHDNMNLELN</sequence>
<keyword evidence="2" id="KW-1185">Reference proteome</keyword>
<evidence type="ECO:0000313" key="2">
    <source>
        <dbReference type="Proteomes" id="UP001497480"/>
    </source>
</evidence>
<evidence type="ECO:0000313" key="1">
    <source>
        <dbReference type="EMBL" id="CAL0301600.1"/>
    </source>
</evidence>
<name>A0AAV1VX98_LUPLU</name>
<reference evidence="1 2" key="1">
    <citation type="submission" date="2024-03" db="EMBL/GenBank/DDBJ databases">
        <authorList>
            <person name="Martinez-Hernandez J."/>
        </authorList>
    </citation>
    <scope>NUCLEOTIDE SEQUENCE [LARGE SCALE GENOMIC DNA]</scope>
</reference>
<organism evidence="1 2">
    <name type="scientific">Lupinus luteus</name>
    <name type="common">European yellow lupine</name>
    <dbReference type="NCBI Taxonomy" id="3873"/>
    <lineage>
        <taxon>Eukaryota</taxon>
        <taxon>Viridiplantae</taxon>
        <taxon>Streptophyta</taxon>
        <taxon>Embryophyta</taxon>
        <taxon>Tracheophyta</taxon>
        <taxon>Spermatophyta</taxon>
        <taxon>Magnoliopsida</taxon>
        <taxon>eudicotyledons</taxon>
        <taxon>Gunneridae</taxon>
        <taxon>Pentapetalae</taxon>
        <taxon>rosids</taxon>
        <taxon>fabids</taxon>
        <taxon>Fabales</taxon>
        <taxon>Fabaceae</taxon>
        <taxon>Papilionoideae</taxon>
        <taxon>50 kb inversion clade</taxon>
        <taxon>genistoids sensu lato</taxon>
        <taxon>core genistoids</taxon>
        <taxon>Genisteae</taxon>
        <taxon>Lupinus</taxon>
    </lineage>
</organism>
<protein>
    <submittedName>
        <fullName evidence="1">Uncharacterized protein</fullName>
    </submittedName>
</protein>
<gene>
    <name evidence="1" type="ORF">LLUT_LOCUS2660</name>
</gene>
<proteinExistence type="predicted"/>
<accession>A0AAV1VX98</accession>